<reference evidence="24" key="2">
    <citation type="journal article" date="2021" name="PeerJ">
        <title>Extensive microbial diversity within the chicken gut microbiome revealed by metagenomics and culture.</title>
        <authorList>
            <person name="Gilroy R."/>
            <person name="Ravi A."/>
            <person name="Getino M."/>
            <person name="Pursley I."/>
            <person name="Horton D.L."/>
            <person name="Alikhan N.F."/>
            <person name="Baker D."/>
            <person name="Gharbi K."/>
            <person name="Hall N."/>
            <person name="Watson M."/>
            <person name="Adriaenssens E.M."/>
            <person name="Foster-Nyarko E."/>
            <person name="Jarju S."/>
            <person name="Secka A."/>
            <person name="Antonio M."/>
            <person name="Oren A."/>
            <person name="Chaudhuri R.R."/>
            <person name="La Ragione R."/>
            <person name="Hildebrand F."/>
            <person name="Pallen M.J."/>
        </authorList>
    </citation>
    <scope>NUCLEOTIDE SEQUENCE</scope>
    <source>
        <strain evidence="24">CHK181-108</strain>
    </source>
</reference>
<gene>
    <name evidence="24" type="primary">ftsW</name>
    <name evidence="24" type="ORF">IAA60_05565</name>
</gene>
<dbReference type="GO" id="GO:0008955">
    <property type="term" value="F:peptidoglycan glycosyltransferase activity"/>
    <property type="evidence" value="ECO:0007669"/>
    <property type="project" value="UniProtKB-EC"/>
</dbReference>
<evidence type="ECO:0000313" key="25">
    <source>
        <dbReference type="Proteomes" id="UP000824165"/>
    </source>
</evidence>
<dbReference type="InterPro" id="IPR013437">
    <property type="entry name" value="FtsW"/>
</dbReference>
<dbReference type="Proteomes" id="UP000824165">
    <property type="component" value="Unassembled WGS sequence"/>
</dbReference>
<keyword evidence="12" id="KW-0131">Cell cycle</keyword>
<comment type="subcellular location">
    <subcellularLocation>
        <location evidence="1">Cell membrane</location>
        <topology evidence="1">Multi-pass membrane protein</topology>
    </subcellularLocation>
</comment>
<dbReference type="GO" id="GO:0071555">
    <property type="term" value="P:cell wall organization"/>
    <property type="evidence" value="ECO:0007669"/>
    <property type="project" value="UniProtKB-KW"/>
</dbReference>
<feature type="transmembrane region" description="Helical" evidence="23">
    <location>
        <begin position="77"/>
        <end position="95"/>
    </location>
</feature>
<evidence type="ECO:0000256" key="21">
    <source>
        <dbReference type="ARBA" id="ARBA00049966"/>
    </source>
</evidence>
<dbReference type="AlphaFoldDB" id="A0A9D1H3V4"/>
<evidence type="ECO:0000256" key="3">
    <source>
        <dbReference type="ARBA" id="ARBA00022475"/>
    </source>
</evidence>
<feature type="transmembrane region" description="Helical" evidence="23">
    <location>
        <begin position="366"/>
        <end position="387"/>
    </location>
</feature>
<evidence type="ECO:0000313" key="24">
    <source>
        <dbReference type="EMBL" id="HIT85356.1"/>
    </source>
</evidence>
<keyword evidence="9" id="KW-0573">Peptidoglycan synthesis</keyword>
<keyword evidence="10 23" id="KW-1133">Transmembrane helix</keyword>
<evidence type="ECO:0000256" key="8">
    <source>
        <dbReference type="ARBA" id="ARBA00022960"/>
    </source>
</evidence>
<dbReference type="GO" id="GO:0051301">
    <property type="term" value="P:cell division"/>
    <property type="evidence" value="ECO:0007669"/>
    <property type="project" value="UniProtKB-KW"/>
</dbReference>
<evidence type="ECO:0000256" key="1">
    <source>
        <dbReference type="ARBA" id="ARBA00004651"/>
    </source>
</evidence>
<dbReference type="GO" id="GO:0008360">
    <property type="term" value="P:regulation of cell shape"/>
    <property type="evidence" value="ECO:0007669"/>
    <property type="project" value="UniProtKB-KW"/>
</dbReference>
<evidence type="ECO:0000256" key="17">
    <source>
        <dbReference type="ARBA" id="ARBA00041185"/>
    </source>
</evidence>
<dbReference type="GO" id="GO:0015648">
    <property type="term" value="F:lipid-linked peptidoglycan transporter activity"/>
    <property type="evidence" value="ECO:0007669"/>
    <property type="project" value="TreeGrafter"/>
</dbReference>
<dbReference type="NCBIfam" id="TIGR02614">
    <property type="entry name" value="ftsW"/>
    <property type="match status" value="1"/>
</dbReference>
<keyword evidence="11 23" id="KW-0472">Membrane</keyword>
<evidence type="ECO:0000256" key="20">
    <source>
        <dbReference type="ARBA" id="ARBA00049902"/>
    </source>
</evidence>
<evidence type="ECO:0000256" key="7">
    <source>
        <dbReference type="ARBA" id="ARBA00022692"/>
    </source>
</evidence>
<feature type="transmembrane region" description="Helical" evidence="23">
    <location>
        <begin position="329"/>
        <end position="354"/>
    </location>
</feature>
<organism evidence="24 25">
    <name type="scientific">Candidatus Ornithomonoglobus intestinigallinarum</name>
    <dbReference type="NCBI Taxonomy" id="2840894"/>
    <lineage>
        <taxon>Bacteria</taxon>
        <taxon>Bacillati</taxon>
        <taxon>Bacillota</taxon>
        <taxon>Clostridia</taxon>
        <taxon>Candidatus Ornithomonoglobus</taxon>
    </lineage>
</organism>
<comment type="caution">
    <text evidence="24">The sequence shown here is derived from an EMBL/GenBank/DDBJ whole genome shotgun (WGS) entry which is preliminary data.</text>
</comment>
<reference evidence="24" key="1">
    <citation type="submission" date="2020-10" db="EMBL/GenBank/DDBJ databases">
        <authorList>
            <person name="Gilroy R."/>
        </authorList>
    </citation>
    <scope>NUCLEOTIDE SEQUENCE</scope>
    <source>
        <strain evidence="24">CHK181-108</strain>
    </source>
</reference>
<dbReference type="Pfam" id="PF01098">
    <property type="entry name" value="FTSW_RODA_SPOVE"/>
    <property type="match status" value="1"/>
</dbReference>
<evidence type="ECO:0000256" key="6">
    <source>
        <dbReference type="ARBA" id="ARBA00022679"/>
    </source>
</evidence>
<dbReference type="InterPro" id="IPR001182">
    <property type="entry name" value="FtsW/RodA"/>
</dbReference>
<evidence type="ECO:0000256" key="2">
    <source>
        <dbReference type="ARBA" id="ARBA00004752"/>
    </source>
</evidence>
<evidence type="ECO:0000256" key="22">
    <source>
        <dbReference type="SAM" id="MobiDB-lite"/>
    </source>
</evidence>
<comment type="similarity">
    <text evidence="16">Belongs to the SEDS family. FtsW subfamily.</text>
</comment>
<protein>
    <recommendedName>
        <fullName evidence="17">Probable peptidoglycan glycosyltransferase FtsW</fullName>
        <ecNumber evidence="19">2.4.99.28</ecNumber>
    </recommendedName>
    <alternativeName>
        <fullName evidence="18">Cell division protein FtsW</fullName>
    </alternativeName>
    <alternativeName>
        <fullName evidence="15">Cell wall polymerase</fullName>
    </alternativeName>
    <alternativeName>
        <fullName evidence="14">Peptidoglycan polymerase</fullName>
    </alternativeName>
</protein>
<dbReference type="EC" id="2.4.99.28" evidence="19"/>
<evidence type="ECO:0000256" key="18">
    <source>
        <dbReference type="ARBA" id="ARBA00041418"/>
    </source>
</evidence>
<evidence type="ECO:0000256" key="23">
    <source>
        <dbReference type="SAM" id="Phobius"/>
    </source>
</evidence>
<feature type="transmembrane region" description="Helical" evidence="23">
    <location>
        <begin position="174"/>
        <end position="207"/>
    </location>
</feature>
<comment type="pathway">
    <text evidence="2">Cell wall biogenesis; peptidoglycan biosynthesis.</text>
</comment>
<evidence type="ECO:0000256" key="12">
    <source>
        <dbReference type="ARBA" id="ARBA00023306"/>
    </source>
</evidence>
<keyword evidence="6" id="KW-0808">Transferase</keyword>
<dbReference type="GO" id="GO:0009252">
    <property type="term" value="P:peptidoglycan biosynthetic process"/>
    <property type="evidence" value="ECO:0007669"/>
    <property type="project" value="UniProtKB-KW"/>
</dbReference>
<dbReference type="PANTHER" id="PTHR30474:SF2">
    <property type="entry name" value="PEPTIDOGLYCAN GLYCOSYLTRANSFERASE FTSW-RELATED"/>
    <property type="match status" value="1"/>
</dbReference>
<keyword evidence="8" id="KW-0133">Cell shape</keyword>
<keyword evidence="4" id="KW-0132">Cell division</keyword>
<comment type="function">
    <text evidence="21">Peptidoglycan polymerase that is essential for cell division.</text>
</comment>
<keyword evidence="3" id="KW-1003">Cell membrane</keyword>
<keyword evidence="7 23" id="KW-0812">Transmembrane</keyword>
<evidence type="ECO:0000256" key="11">
    <source>
        <dbReference type="ARBA" id="ARBA00023136"/>
    </source>
</evidence>
<feature type="region of interest" description="Disordered" evidence="22">
    <location>
        <begin position="1"/>
        <end position="21"/>
    </location>
</feature>
<evidence type="ECO:0000256" key="15">
    <source>
        <dbReference type="ARBA" id="ARBA00033270"/>
    </source>
</evidence>
<feature type="transmembrane region" description="Helical" evidence="23">
    <location>
        <begin position="101"/>
        <end position="122"/>
    </location>
</feature>
<dbReference type="GO" id="GO:0032153">
    <property type="term" value="C:cell division site"/>
    <property type="evidence" value="ECO:0007669"/>
    <property type="project" value="TreeGrafter"/>
</dbReference>
<evidence type="ECO:0000256" key="9">
    <source>
        <dbReference type="ARBA" id="ARBA00022984"/>
    </source>
</evidence>
<evidence type="ECO:0000256" key="14">
    <source>
        <dbReference type="ARBA" id="ARBA00032370"/>
    </source>
</evidence>
<proteinExistence type="inferred from homology"/>
<feature type="transmembrane region" description="Helical" evidence="23">
    <location>
        <begin position="291"/>
        <end position="317"/>
    </location>
</feature>
<comment type="catalytic activity">
    <reaction evidence="20">
        <text>[GlcNAc-(1-&gt;4)-Mur2Ac(oyl-L-Ala-gamma-D-Glu-L-Lys-D-Ala-D-Ala)](n)-di-trans,octa-cis-undecaprenyl diphosphate + beta-D-GlcNAc-(1-&gt;4)-Mur2Ac(oyl-L-Ala-gamma-D-Glu-L-Lys-D-Ala-D-Ala)-di-trans,octa-cis-undecaprenyl diphosphate = [GlcNAc-(1-&gt;4)-Mur2Ac(oyl-L-Ala-gamma-D-Glu-L-Lys-D-Ala-D-Ala)](n+1)-di-trans,octa-cis-undecaprenyl diphosphate + di-trans,octa-cis-undecaprenyl diphosphate + H(+)</text>
        <dbReference type="Rhea" id="RHEA:23708"/>
        <dbReference type="Rhea" id="RHEA-COMP:9602"/>
        <dbReference type="Rhea" id="RHEA-COMP:9603"/>
        <dbReference type="ChEBI" id="CHEBI:15378"/>
        <dbReference type="ChEBI" id="CHEBI:58405"/>
        <dbReference type="ChEBI" id="CHEBI:60033"/>
        <dbReference type="ChEBI" id="CHEBI:78435"/>
        <dbReference type="EC" id="2.4.99.28"/>
    </reaction>
</comment>
<name>A0A9D1H3V4_9FIRM</name>
<dbReference type="EMBL" id="DVLU01000054">
    <property type="protein sequence ID" value="HIT85356.1"/>
    <property type="molecule type" value="Genomic_DNA"/>
</dbReference>
<evidence type="ECO:0000256" key="4">
    <source>
        <dbReference type="ARBA" id="ARBA00022618"/>
    </source>
</evidence>
<keyword evidence="13" id="KW-0961">Cell wall biogenesis/degradation</keyword>
<feature type="transmembrane region" description="Helical" evidence="23">
    <location>
        <begin position="37"/>
        <end position="57"/>
    </location>
</feature>
<accession>A0A9D1H3V4</accession>
<keyword evidence="5" id="KW-0328">Glycosyltransferase</keyword>
<evidence type="ECO:0000256" key="10">
    <source>
        <dbReference type="ARBA" id="ARBA00022989"/>
    </source>
</evidence>
<dbReference type="GO" id="GO:0005886">
    <property type="term" value="C:plasma membrane"/>
    <property type="evidence" value="ECO:0007669"/>
    <property type="project" value="UniProtKB-SubCell"/>
</dbReference>
<evidence type="ECO:0000256" key="5">
    <source>
        <dbReference type="ARBA" id="ARBA00022676"/>
    </source>
</evidence>
<evidence type="ECO:0000256" key="19">
    <source>
        <dbReference type="ARBA" id="ARBA00044770"/>
    </source>
</evidence>
<sequence>MPFKSTAARSGRQKGAERAVQRKTRPWNLKQAGEIDYTFLVLVICVVAVGLVMLLSASASASKEIRGSSYSIFGRQLLCVVIGFVGMWFVSRINYNSYKELMPKAVVICGILLVLVLVPGIGRELNGSRRWLNTPIVQIQPSEFVKPVIAMYFAYMIEKGNTDLKTLRGNAPYIVVLLIIVALMLCETHLSGAIVIAGIAITVMIAGGTPVKPLIIGAVIILPIGLIAIRLMSDVRWERIVSFLHPFEDMQDSGYQVAQGIYAIGSGRLFGLGLGQSVQKYSYLPEPYNDFIFAIICEEMGFVGAVGVMALFAALILRGVRIAVNAPDIYGTLTATGIVAQLAIQTILNIAVATSSVPNTGVALPFFSYGGTSVMTLLFEMGVLLNISRYSHRK</sequence>
<evidence type="ECO:0000256" key="16">
    <source>
        <dbReference type="ARBA" id="ARBA00038053"/>
    </source>
</evidence>
<dbReference type="PANTHER" id="PTHR30474">
    <property type="entry name" value="CELL CYCLE PROTEIN"/>
    <property type="match status" value="1"/>
</dbReference>
<evidence type="ECO:0000256" key="13">
    <source>
        <dbReference type="ARBA" id="ARBA00023316"/>
    </source>
</evidence>
<feature type="transmembrane region" description="Helical" evidence="23">
    <location>
        <begin position="213"/>
        <end position="232"/>
    </location>
</feature>